<gene>
    <name evidence="1" type="ORF">H9888_07510</name>
</gene>
<reference evidence="1" key="2">
    <citation type="submission" date="2021-04" db="EMBL/GenBank/DDBJ databases">
        <authorList>
            <person name="Gilroy R."/>
        </authorList>
    </citation>
    <scope>NUCLEOTIDE SEQUENCE</scope>
    <source>
        <strain evidence="1">ChiBcec15-1070</strain>
    </source>
</reference>
<reference evidence="1" key="1">
    <citation type="journal article" date="2021" name="PeerJ">
        <title>Extensive microbial diversity within the chicken gut microbiome revealed by metagenomics and culture.</title>
        <authorList>
            <person name="Gilroy R."/>
            <person name="Ravi A."/>
            <person name="Getino M."/>
            <person name="Pursley I."/>
            <person name="Horton D.L."/>
            <person name="Alikhan N.F."/>
            <person name="Baker D."/>
            <person name="Gharbi K."/>
            <person name="Hall N."/>
            <person name="Watson M."/>
            <person name="Adriaenssens E.M."/>
            <person name="Foster-Nyarko E."/>
            <person name="Jarju S."/>
            <person name="Secka A."/>
            <person name="Antonio M."/>
            <person name="Oren A."/>
            <person name="Chaudhuri R.R."/>
            <person name="La Ragione R."/>
            <person name="Hildebrand F."/>
            <person name="Pallen M.J."/>
        </authorList>
    </citation>
    <scope>NUCLEOTIDE SEQUENCE</scope>
    <source>
        <strain evidence="1">ChiBcec15-1070</strain>
    </source>
</reference>
<protein>
    <submittedName>
        <fullName evidence="1">Uncharacterized protein</fullName>
    </submittedName>
</protein>
<dbReference type="Proteomes" id="UP000823926">
    <property type="component" value="Unassembled WGS sequence"/>
</dbReference>
<comment type="caution">
    <text evidence="1">The sequence shown here is derived from an EMBL/GenBank/DDBJ whole genome shotgun (WGS) entry which is preliminary data.</text>
</comment>
<organism evidence="1 2">
    <name type="scientific">Candidatus Rikenella faecigallinarum</name>
    <dbReference type="NCBI Taxonomy" id="2838745"/>
    <lineage>
        <taxon>Bacteria</taxon>
        <taxon>Pseudomonadati</taxon>
        <taxon>Bacteroidota</taxon>
        <taxon>Bacteroidia</taxon>
        <taxon>Bacteroidales</taxon>
        <taxon>Rikenellaceae</taxon>
        <taxon>Rikenella</taxon>
    </lineage>
</organism>
<dbReference type="AlphaFoldDB" id="A0A9D1TYF7"/>
<dbReference type="EMBL" id="DXHL01000034">
    <property type="protein sequence ID" value="HIW11326.1"/>
    <property type="molecule type" value="Genomic_DNA"/>
</dbReference>
<proteinExistence type="predicted"/>
<sequence>MKRYLYAISLKAGVLLALLVCMVHEVQAAKLLSQEEQVELQARLRQTTPRQLVDSLVRGMDFQFIPATLNGQVDGKYAIYKYQNTPGFPMWLMMNMGGPLTVNRRLFSVTRCETKTVEGVEAWVLGMTCGDTVNGAFELTFVIEANTGKTVMTVNQLAPGLAALTEEETNRNQTTFMFQGYIFPEYLMTEYKNARQKRNAEESQALVDRIVPKLDFRAGTWTINPTLLERQFARLVYLEKHNDTWYIRIEFPDTRNRYQKTSVLDFAIHASTAETFIRTGLYDYLYKNWMNYPEKAVFTSSN</sequence>
<evidence type="ECO:0000313" key="1">
    <source>
        <dbReference type="EMBL" id="HIW11326.1"/>
    </source>
</evidence>
<accession>A0A9D1TYF7</accession>
<name>A0A9D1TYF7_9BACT</name>
<evidence type="ECO:0000313" key="2">
    <source>
        <dbReference type="Proteomes" id="UP000823926"/>
    </source>
</evidence>